<evidence type="ECO:0000259" key="1">
    <source>
        <dbReference type="Pfam" id="PF24209"/>
    </source>
</evidence>
<dbReference type="Proteomes" id="UP000615446">
    <property type="component" value="Unassembled WGS sequence"/>
</dbReference>
<dbReference type="InterPro" id="IPR055854">
    <property type="entry name" value="DUF7431"/>
</dbReference>
<dbReference type="EMBL" id="BLAL01000242">
    <property type="protein sequence ID" value="GES95464.1"/>
    <property type="molecule type" value="Genomic_DNA"/>
</dbReference>
<name>A0A8H3R013_9GLOM</name>
<evidence type="ECO:0000313" key="2">
    <source>
        <dbReference type="EMBL" id="GES95464.1"/>
    </source>
</evidence>
<protein>
    <recommendedName>
        <fullName evidence="1">DUF7431 domain-containing protein</fullName>
    </recommendedName>
</protein>
<comment type="caution">
    <text evidence="2">The sequence shown here is derived from an EMBL/GenBank/DDBJ whole genome shotgun (WGS) entry which is preliminary data.</text>
</comment>
<organism evidence="2 3">
    <name type="scientific">Rhizophagus clarus</name>
    <dbReference type="NCBI Taxonomy" id="94130"/>
    <lineage>
        <taxon>Eukaryota</taxon>
        <taxon>Fungi</taxon>
        <taxon>Fungi incertae sedis</taxon>
        <taxon>Mucoromycota</taxon>
        <taxon>Glomeromycotina</taxon>
        <taxon>Glomeromycetes</taxon>
        <taxon>Glomerales</taxon>
        <taxon>Glomeraceae</taxon>
        <taxon>Rhizophagus</taxon>
    </lineage>
</organism>
<sequence length="103" mass="12023">MGREDPKLIIHCIQKKFRKCECELKISWMIVGYDINFDFNRSDLNVKLKILKNEFNATNDKTIVKPLELEYDQYNPSALCFGIPVLSKLDDSNNSLVIGHHFF</sequence>
<proteinExistence type="predicted"/>
<gene>
    <name evidence="2" type="ORF">RCL2_002213100</name>
</gene>
<accession>A0A8H3R013</accession>
<evidence type="ECO:0000313" key="3">
    <source>
        <dbReference type="Proteomes" id="UP000615446"/>
    </source>
</evidence>
<dbReference type="OrthoDB" id="2351090at2759"/>
<dbReference type="Pfam" id="PF24209">
    <property type="entry name" value="DUF7431"/>
    <property type="match status" value="1"/>
</dbReference>
<reference evidence="2" key="1">
    <citation type="submission" date="2019-10" db="EMBL/GenBank/DDBJ databases">
        <title>Conservation and host-specific expression of non-tandemly repeated heterogenous ribosome RNA gene in arbuscular mycorrhizal fungi.</title>
        <authorList>
            <person name="Maeda T."/>
            <person name="Kobayashi Y."/>
            <person name="Nakagawa T."/>
            <person name="Ezawa T."/>
            <person name="Yamaguchi K."/>
            <person name="Bino T."/>
            <person name="Nishimoto Y."/>
            <person name="Shigenobu S."/>
            <person name="Kawaguchi M."/>
        </authorList>
    </citation>
    <scope>NUCLEOTIDE SEQUENCE</scope>
    <source>
        <strain evidence="2">HR1</strain>
    </source>
</reference>
<feature type="domain" description="DUF7431" evidence="1">
    <location>
        <begin position="4"/>
        <end position="103"/>
    </location>
</feature>
<dbReference type="AlphaFoldDB" id="A0A8H3R013"/>